<evidence type="ECO:0000313" key="3">
    <source>
        <dbReference type="EMBL" id="TDX42948.1"/>
    </source>
</evidence>
<sequence>MVKTGIIGMGIRGQMYAESIEQNNQASVEAITEVNNESLEKNKEKFNTKGYKDYKKMIDENDLDAIIVATPDHLHKEPVIYAAERGLHLLIEKPFSNSVSDAEEMHNVISKNKIKCLVAFENRWNPPFVAVKKEIESGNIGEINSINSRLNDTIFVPTEMLKWSKNSTPGWFLFPHIIDMACWYNNKDVKKVYAVGTKKKLISLGIDTYDSMQATVTFDDGTNAVFTTSWILPESMPLIYDCKFEIIGEEGALYIDLQDQMVKHAGKSYKHLSTIGTSINGELTLPPTYMLNSFVDSIVNNTAISADSEAGLKNTKIVEGVHRSIKENKAITID</sequence>
<dbReference type="SUPFAM" id="SSF51735">
    <property type="entry name" value="NAD(P)-binding Rossmann-fold domains"/>
    <property type="match status" value="1"/>
</dbReference>
<feature type="domain" description="Gfo/Idh/MocA-like oxidoreductase N-terminal" evidence="1">
    <location>
        <begin position="3"/>
        <end position="119"/>
    </location>
</feature>
<comment type="caution">
    <text evidence="3">The sequence shown here is derived from an EMBL/GenBank/DDBJ whole genome shotgun (WGS) entry which is preliminary data.</text>
</comment>
<dbReference type="InterPro" id="IPR055170">
    <property type="entry name" value="GFO_IDH_MocA-like_dom"/>
</dbReference>
<evidence type="ECO:0000313" key="4">
    <source>
        <dbReference type="Proteomes" id="UP000295472"/>
    </source>
</evidence>
<name>A0A4R8GFI7_9FIRM</name>
<dbReference type="Pfam" id="PF22725">
    <property type="entry name" value="GFO_IDH_MocA_C3"/>
    <property type="match status" value="1"/>
</dbReference>
<evidence type="ECO:0000259" key="1">
    <source>
        <dbReference type="Pfam" id="PF01408"/>
    </source>
</evidence>
<dbReference type="Gene3D" id="3.40.50.720">
    <property type="entry name" value="NAD(P)-binding Rossmann-like Domain"/>
    <property type="match status" value="1"/>
</dbReference>
<dbReference type="PANTHER" id="PTHR43377:SF1">
    <property type="entry name" value="BILIVERDIN REDUCTASE A"/>
    <property type="match status" value="1"/>
</dbReference>
<dbReference type="InterPro" id="IPR036291">
    <property type="entry name" value="NAD(P)-bd_dom_sf"/>
</dbReference>
<dbReference type="PANTHER" id="PTHR43377">
    <property type="entry name" value="BILIVERDIN REDUCTASE A"/>
    <property type="match status" value="1"/>
</dbReference>
<proteinExistence type="predicted"/>
<protein>
    <submittedName>
        <fullName evidence="3">Putative dehydrogenase</fullName>
    </submittedName>
</protein>
<dbReference type="EMBL" id="SOEF01000019">
    <property type="protein sequence ID" value="TDX42948.1"/>
    <property type="molecule type" value="Genomic_DNA"/>
</dbReference>
<dbReference type="RefSeq" id="WP_134059466.1">
    <property type="nucleotide sequence ID" value="NZ_SOEF01000019.1"/>
</dbReference>
<dbReference type="AlphaFoldDB" id="A0A4R8GFI7"/>
<evidence type="ECO:0000259" key="2">
    <source>
        <dbReference type="Pfam" id="PF22725"/>
    </source>
</evidence>
<dbReference type="InterPro" id="IPR051450">
    <property type="entry name" value="Gfo/Idh/MocA_Oxidoreductases"/>
</dbReference>
<dbReference type="GO" id="GO:0000166">
    <property type="term" value="F:nucleotide binding"/>
    <property type="evidence" value="ECO:0007669"/>
    <property type="project" value="InterPro"/>
</dbReference>
<gene>
    <name evidence="3" type="ORF">C7954_11959</name>
</gene>
<dbReference type="GeneID" id="57013039"/>
<feature type="domain" description="GFO/IDH/MocA-like oxidoreductase" evidence="2">
    <location>
        <begin position="128"/>
        <end position="253"/>
    </location>
</feature>
<dbReference type="SUPFAM" id="SSF55347">
    <property type="entry name" value="Glyceraldehyde-3-phosphate dehydrogenase-like, C-terminal domain"/>
    <property type="match status" value="1"/>
</dbReference>
<dbReference type="Proteomes" id="UP000295472">
    <property type="component" value="Unassembled WGS sequence"/>
</dbReference>
<dbReference type="InterPro" id="IPR000683">
    <property type="entry name" value="Gfo/Idh/MocA-like_OxRdtase_N"/>
</dbReference>
<accession>A0A4R8GFI7</accession>
<dbReference type="Pfam" id="PF01408">
    <property type="entry name" value="GFO_IDH_MocA"/>
    <property type="match status" value="1"/>
</dbReference>
<organism evidence="3 4">
    <name type="scientific">Halanaerobium congolense</name>
    <dbReference type="NCBI Taxonomy" id="54121"/>
    <lineage>
        <taxon>Bacteria</taxon>
        <taxon>Bacillati</taxon>
        <taxon>Bacillota</taxon>
        <taxon>Clostridia</taxon>
        <taxon>Halanaerobiales</taxon>
        <taxon>Halanaerobiaceae</taxon>
        <taxon>Halanaerobium</taxon>
    </lineage>
</organism>
<reference evidence="3 4" key="1">
    <citation type="submission" date="2019-03" db="EMBL/GenBank/DDBJ databases">
        <title>Subsurface microbial communities from deep shales in Ohio and West Virginia, USA.</title>
        <authorList>
            <person name="Wrighton K."/>
        </authorList>
    </citation>
    <scope>NUCLEOTIDE SEQUENCE [LARGE SCALE GENOMIC DNA]</scope>
    <source>
        <strain evidence="3 4">DSMZ 11287</strain>
    </source>
</reference>
<dbReference type="Gene3D" id="3.30.360.10">
    <property type="entry name" value="Dihydrodipicolinate Reductase, domain 2"/>
    <property type="match status" value="1"/>
</dbReference>